<proteinExistence type="predicted"/>
<organism evidence="3 4">
    <name type="scientific">Bosea rubneri</name>
    <dbReference type="NCBI Taxonomy" id="3075434"/>
    <lineage>
        <taxon>Bacteria</taxon>
        <taxon>Pseudomonadati</taxon>
        <taxon>Pseudomonadota</taxon>
        <taxon>Alphaproteobacteria</taxon>
        <taxon>Hyphomicrobiales</taxon>
        <taxon>Boseaceae</taxon>
        <taxon>Bosea</taxon>
    </lineage>
</organism>
<dbReference type="Proteomes" id="UP001254257">
    <property type="component" value="Unassembled WGS sequence"/>
</dbReference>
<feature type="domain" description="DUF1468" evidence="2">
    <location>
        <begin position="42"/>
        <end position="175"/>
    </location>
</feature>
<accession>A0ABU3S130</accession>
<feature type="transmembrane region" description="Helical" evidence="1">
    <location>
        <begin position="112"/>
        <end position="136"/>
    </location>
</feature>
<dbReference type="RefSeq" id="WP_316016438.1">
    <property type="nucleotide sequence ID" value="NZ_JAWDID010000001.1"/>
</dbReference>
<keyword evidence="4" id="KW-1185">Reference proteome</keyword>
<reference evidence="3 4" key="1">
    <citation type="submission" date="2023-09" db="EMBL/GenBank/DDBJ databases">
        <title>Whole genome shotgun sequencing (WGS) of Bosea sp. ZW T0_25, isolated from stored onions (Allium cepa).</title>
        <authorList>
            <person name="Stoll D.A."/>
            <person name="Huch M."/>
        </authorList>
    </citation>
    <scope>NUCLEOTIDE SEQUENCE [LARGE SCALE GENOMIC DNA]</scope>
    <source>
        <strain evidence="3 4">ZW T0_25</strain>
    </source>
</reference>
<feature type="transmembrane region" description="Helical" evidence="1">
    <location>
        <begin position="39"/>
        <end position="59"/>
    </location>
</feature>
<gene>
    <name evidence="3" type="ORF">RKE40_01315</name>
</gene>
<keyword evidence="1" id="KW-0472">Membrane</keyword>
<keyword evidence="1" id="KW-1133">Transmembrane helix</keyword>
<protein>
    <submittedName>
        <fullName evidence="3">Tripartite tricarboxylate transporter TctB family protein</fullName>
    </submittedName>
</protein>
<evidence type="ECO:0000259" key="2">
    <source>
        <dbReference type="Pfam" id="PF07331"/>
    </source>
</evidence>
<feature type="transmembrane region" description="Helical" evidence="1">
    <location>
        <begin position="148"/>
        <end position="166"/>
    </location>
</feature>
<dbReference type="EMBL" id="JAWDID010000001">
    <property type="protein sequence ID" value="MDU0338498.1"/>
    <property type="molecule type" value="Genomic_DNA"/>
</dbReference>
<comment type="caution">
    <text evidence="3">The sequence shown here is derived from an EMBL/GenBank/DDBJ whole genome shotgun (WGS) entry which is preliminary data.</text>
</comment>
<evidence type="ECO:0000313" key="4">
    <source>
        <dbReference type="Proteomes" id="UP001254257"/>
    </source>
</evidence>
<evidence type="ECO:0000313" key="3">
    <source>
        <dbReference type="EMBL" id="MDU0338498.1"/>
    </source>
</evidence>
<sequence length="184" mass="18975">MMARQLPSPSTTLAASTTERDAATSAAAGSVPGRVRSDVTTALVIIALSLAVWGLTLAFDDVPAAISTGMSPAAFPQLVLSVIIVLACWLAWTARSRCQPEIEAVHPMVYATAAAVGGVMAAMAVFGIHGAVVASIIGIGRLWGERRLLLLATIAAGMSLSLHFAFVRGFGIGLPRGFLQTCLS</sequence>
<evidence type="ECO:0000256" key="1">
    <source>
        <dbReference type="SAM" id="Phobius"/>
    </source>
</evidence>
<feature type="transmembrane region" description="Helical" evidence="1">
    <location>
        <begin position="71"/>
        <end position="92"/>
    </location>
</feature>
<keyword evidence="1" id="KW-0812">Transmembrane</keyword>
<dbReference type="InterPro" id="IPR009936">
    <property type="entry name" value="DUF1468"/>
</dbReference>
<dbReference type="Pfam" id="PF07331">
    <property type="entry name" value="TctB"/>
    <property type="match status" value="1"/>
</dbReference>
<name>A0ABU3S130_9HYPH</name>